<gene>
    <name evidence="1" type="ORF">RF11_04762</name>
</gene>
<dbReference type="OrthoDB" id="6419329at2759"/>
<name>A0A0C2N587_THEKT</name>
<evidence type="ECO:0000313" key="2">
    <source>
        <dbReference type="Proteomes" id="UP000031668"/>
    </source>
</evidence>
<sequence length="137" mass="15963">MTSLHCRTCGEDTFRGVNSVLSNLKIEWSKLSTITENRDHSMVRRKSGFIVHLLSYLQGLGISTQDICVYHFMIHQESIWARALKFDHFKTFVFKKVNFMRSRGLSHSSNHFLKIMKQNIAIFRFIWISGDSVVDCC</sequence>
<dbReference type="PANTHER" id="PTHR45913:SF21">
    <property type="entry name" value="DUF4371 DOMAIN-CONTAINING PROTEIN"/>
    <property type="match status" value="1"/>
</dbReference>
<dbReference type="EMBL" id="JWZT01000248">
    <property type="protein sequence ID" value="KII74801.1"/>
    <property type="molecule type" value="Genomic_DNA"/>
</dbReference>
<evidence type="ECO:0000313" key="1">
    <source>
        <dbReference type="EMBL" id="KII74801.1"/>
    </source>
</evidence>
<dbReference type="AlphaFoldDB" id="A0A0C2N587"/>
<protein>
    <submittedName>
        <fullName evidence="1">General transcription factor II-I repeat domain-containing protein 2A</fullName>
    </submittedName>
</protein>
<accession>A0A0C2N587</accession>
<comment type="caution">
    <text evidence="1">The sequence shown here is derived from an EMBL/GenBank/DDBJ whole genome shotgun (WGS) entry which is preliminary data.</text>
</comment>
<keyword evidence="2" id="KW-1185">Reference proteome</keyword>
<reference evidence="1 2" key="1">
    <citation type="journal article" date="2014" name="Genome Biol. Evol.">
        <title>The genome of the myxosporean Thelohanellus kitauei shows adaptations to nutrient acquisition within its fish host.</title>
        <authorList>
            <person name="Yang Y."/>
            <person name="Xiong J."/>
            <person name="Zhou Z."/>
            <person name="Huo F."/>
            <person name="Miao W."/>
            <person name="Ran C."/>
            <person name="Liu Y."/>
            <person name="Zhang J."/>
            <person name="Feng J."/>
            <person name="Wang M."/>
            <person name="Wang M."/>
            <person name="Wang L."/>
            <person name="Yao B."/>
        </authorList>
    </citation>
    <scope>NUCLEOTIDE SEQUENCE [LARGE SCALE GENOMIC DNA]</scope>
    <source>
        <strain evidence="1">Wuqing</strain>
    </source>
</reference>
<dbReference type="PANTHER" id="PTHR45913">
    <property type="entry name" value="EPM2A-INTERACTING PROTEIN 1"/>
    <property type="match status" value="1"/>
</dbReference>
<proteinExistence type="predicted"/>
<dbReference type="Proteomes" id="UP000031668">
    <property type="component" value="Unassembled WGS sequence"/>
</dbReference>
<organism evidence="1 2">
    <name type="scientific">Thelohanellus kitauei</name>
    <name type="common">Myxosporean</name>
    <dbReference type="NCBI Taxonomy" id="669202"/>
    <lineage>
        <taxon>Eukaryota</taxon>
        <taxon>Metazoa</taxon>
        <taxon>Cnidaria</taxon>
        <taxon>Myxozoa</taxon>
        <taxon>Myxosporea</taxon>
        <taxon>Bivalvulida</taxon>
        <taxon>Platysporina</taxon>
        <taxon>Myxobolidae</taxon>
        <taxon>Thelohanellus</taxon>
    </lineage>
</organism>